<organism evidence="1 2">
    <name type="scientific">Rotaria magnacalcarata</name>
    <dbReference type="NCBI Taxonomy" id="392030"/>
    <lineage>
        <taxon>Eukaryota</taxon>
        <taxon>Metazoa</taxon>
        <taxon>Spiralia</taxon>
        <taxon>Gnathifera</taxon>
        <taxon>Rotifera</taxon>
        <taxon>Eurotatoria</taxon>
        <taxon>Bdelloidea</taxon>
        <taxon>Philodinida</taxon>
        <taxon>Philodinidae</taxon>
        <taxon>Rotaria</taxon>
    </lineage>
</organism>
<reference evidence="1" key="1">
    <citation type="submission" date="2021-02" db="EMBL/GenBank/DDBJ databases">
        <authorList>
            <person name="Nowell W R."/>
        </authorList>
    </citation>
    <scope>NUCLEOTIDE SEQUENCE</scope>
</reference>
<protein>
    <recommendedName>
        <fullName evidence="3">F-box domain-containing protein</fullName>
    </recommendedName>
</protein>
<dbReference type="SUPFAM" id="SSF52047">
    <property type="entry name" value="RNI-like"/>
    <property type="match status" value="1"/>
</dbReference>
<name>A0A815UNR6_9BILA</name>
<accession>A0A815UNR6</accession>
<proteinExistence type="predicted"/>
<evidence type="ECO:0000313" key="1">
    <source>
        <dbReference type="EMBL" id="CAF1516356.1"/>
    </source>
</evidence>
<dbReference type="EMBL" id="CAJNOV010013251">
    <property type="protein sequence ID" value="CAF1516356.1"/>
    <property type="molecule type" value="Genomic_DNA"/>
</dbReference>
<dbReference type="Proteomes" id="UP000663855">
    <property type="component" value="Unassembled WGS sequence"/>
</dbReference>
<evidence type="ECO:0000313" key="2">
    <source>
        <dbReference type="Proteomes" id="UP000663855"/>
    </source>
</evidence>
<dbReference type="Gene3D" id="3.80.10.10">
    <property type="entry name" value="Ribonuclease Inhibitor"/>
    <property type="match status" value="1"/>
</dbReference>
<gene>
    <name evidence="1" type="ORF">CJN711_LOCUS28133</name>
</gene>
<comment type="caution">
    <text evidence="1">The sequence shown here is derived from an EMBL/GenBank/DDBJ whole genome shotgun (WGS) entry which is preliminary data.</text>
</comment>
<dbReference type="InterPro" id="IPR032675">
    <property type="entry name" value="LRR_dom_sf"/>
</dbReference>
<evidence type="ECO:0008006" key="3">
    <source>
        <dbReference type="Google" id="ProtNLM"/>
    </source>
</evidence>
<sequence length="587" mass="69666">MTMKLESLSNEVLLDLFELLDVVNLLRAFSGLNTRFNSLLFGDFQSYRVDLRSMSKEDFYIFYSTYLPSILNRIIYLRLSDDEDTPCQCSHFQSTGFTLNRFTHLRSLIFNSFSTDVNINQEFFTGLRHLHNLKRLKFVDCRLYHLHLEDFRDVIDQIWNLPKLSRLYWHISFKCSRRFSLPKYTSRSLRNLTIVNYNYDSYDFACLLEKTPYLRKFSMLSDDYGDQDIRISRKFLPSSHTSSIRELTLFSIRSQALMTSLFQFLPHVTHLKIEIFSIDLDGHQWKKMIVNYLPQLKDFQFKIDLDLCRSIDDSTNEDKIDQYLSTYLTPFWIEHHQWFVRCHWYQSNGVLGICVYSLPYVFSYFPRFDQDFNFHTKSTCSPDMNHPYNSVRDIGYEPWMFHNEALSHIQLSNIEKLSLQLPIDQQFFSIIPKLENLLSLTVAIPTENHRLQLQALLDRAPRLFSLSFNYSIASVMPPYRYTGSSIRRLDLLGYEPWRCRHRYDSKQCMELSQSPLGIQCRILAIEVEEPKCIVQLIYSMLNLRTLHVSYENDECTNEYDLVKVLQHCLPSTWSITRASYGRIILQS</sequence>
<dbReference type="AlphaFoldDB" id="A0A815UNR6"/>